<dbReference type="EMBL" id="JALNMJ010000003">
    <property type="protein sequence ID" value="MCK7611695.1"/>
    <property type="molecule type" value="Genomic_DNA"/>
</dbReference>
<dbReference type="Pfam" id="PF20056">
    <property type="entry name" value="DUF6455"/>
    <property type="match status" value="1"/>
</dbReference>
<evidence type="ECO:0000259" key="1">
    <source>
        <dbReference type="Pfam" id="PF20056"/>
    </source>
</evidence>
<feature type="domain" description="DUF6455" evidence="1">
    <location>
        <begin position="3"/>
        <end position="77"/>
    </location>
</feature>
<gene>
    <name evidence="2" type="ORF">M0H32_05955</name>
</gene>
<sequence>MDRLNERADLMGRMLDTIGAMKQMPVGVQSGAALRSAAHRCINCSETEACRAWLDQHPDGADRPLQECPNAQLFNSWLEN</sequence>
<dbReference type="InterPro" id="IPR045601">
    <property type="entry name" value="DUF6455"/>
</dbReference>
<dbReference type="RefSeq" id="WP_248152643.1">
    <property type="nucleotide sequence ID" value="NZ_JALNMJ010000003.1"/>
</dbReference>
<protein>
    <submittedName>
        <fullName evidence="2">DUF6455 family protein</fullName>
    </submittedName>
</protein>
<accession>A0ABT0GS69</accession>
<dbReference type="Proteomes" id="UP001431221">
    <property type="component" value="Unassembled WGS sequence"/>
</dbReference>
<comment type="caution">
    <text evidence="2">The sequence shown here is derived from an EMBL/GenBank/DDBJ whole genome shotgun (WGS) entry which is preliminary data.</text>
</comment>
<keyword evidence="3" id="KW-1185">Reference proteome</keyword>
<evidence type="ECO:0000313" key="3">
    <source>
        <dbReference type="Proteomes" id="UP001431221"/>
    </source>
</evidence>
<organism evidence="2 3">
    <name type="scientific">Roseibium sediminicola</name>
    <dbReference type="NCBI Taxonomy" id="2933272"/>
    <lineage>
        <taxon>Bacteria</taxon>
        <taxon>Pseudomonadati</taxon>
        <taxon>Pseudomonadota</taxon>
        <taxon>Alphaproteobacteria</taxon>
        <taxon>Hyphomicrobiales</taxon>
        <taxon>Stappiaceae</taxon>
        <taxon>Roseibium</taxon>
    </lineage>
</organism>
<reference evidence="2" key="1">
    <citation type="submission" date="2022-04" db="EMBL/GenBank/DDBJ databases">
        <title>Roseibium sp. CAU 1639 isolated from mud.</title>
        <authorList>
            <person name="Kim W."/>
        </authorList>
    </citation>
    <scope>NUCLEOTIDE SEQUENCE</scope>
    <source>
        <strain evidence="2">CAU 1639</strain>
    </source>
</reference>
<evidence type="ECO:0000313" key="2">
    <source>
        <dbReference type="EMBL" id="MCK7611695.1"/>
    </source>
</evidence>
<name>A0ABT0GS69_9HYPH</name>
<proteinExistence type="predicted"/>